<accession>A0A1R3H503</accession>
<dbReference type="Gramene" id="OMO65413">
    <property type="protein sequence ID" value="OMO65413"/>
    <property type="gene ID" value="CCACVL1_21526"/>
</dbReference>
<evidence type="ECO:0000313" key="2">
    <source>
        <dbReference type="Proteomes" id="UP000188268"/>
    </source>
</evidence>
<keyword evidence="2" id="KW-1185">Reference proteome</keyword>
<comment type="caution">
    <text evidence="1">The sequence shown here is derived from an EMBL/GenBank/DDBJ whole genome shotgun (WGS) entry which is preliminary data.</text>
</comment>
<reference evidence="1 2" key="1">
    <citation type="submission" date="2013-09" db="EMBL/GenBank/DDBJ databases">
        <title>Corchorus capsularis genome sequencing.</title>
        <authorList>
            <person name="Alam M."/>
            <person name="Haque M.S."/>
            <person name="Islam M.S."/>
            <person name="Emdad E.M."/>
            <person name="Islam M.M."/>
            <person name="Ahmed B."/>
            <person name="Halim A."/>
            <person name="Hossen Q.M.M."/>
            <person name="Hossain M.Z."/>
            <person name="Ahmed R."/>
            <person name="Khan M.M."/>
            <person name="Islam R."/>
            <person name="Rashid M.M."/>
            <person name="Khan S.A."/>
            <person name="Rahman M.S."/>
            <person name="Alam M."/>
        </authorList>
    </citation>
    <scope>NUCLEOTIDE SEQUENCE [LARGE SCALE GENOMIC DNA]</scope>
    <source>
        <strain evidence="2">cv. CVL-1</strain>
        <tissue evidence="1">Whole seedling</tissue>
    </source>
</reference>
<dbReference type="AlphaFoldDB" id="A0A1R3H503"/>
<dbReference type="Proteomes" id="UP000188268">
    <property type="component" value="Unassembled WGS sequence"/>
</dbReference>
<gene>
    <name evidence="1" type="ORF">CCACVL1_21526</name>
</gene>
<proteinExistence type="predicted"/>
<evidence type="ECO:0000313" key="1">
    <source>
        <dbReference type="EMBL" id="OMO65413.1"/>
    </source>
</evidence>
<dbReference type="EMBL" id="AWWV01012633">
    <property type="protein sequence ID" value="OMO65413.1"/>
    <property type="molecule type" value="Genomic_DNA"/>
</dbReference>
<dbReference type="OrthoDB" id="1810600at2759"/>
<name>A0A1R3H503_COCAP</name>
<sequence>MSAHQVIRVWEAPARYPSTIESGRFSLLCETSLTRCPPKPSLDLHGSTLDLERAG</sequence>
<protein>
    <submittedName>
        <fullName evidence="1">Uncharacterized protein</fullName>
    </submittedName>
</protein>
<organism evidence="1 2">
    <name type="scientific">Corchorus capsularis</name>
    <name type="common">Jute</name>
    <dbReference type="NCBI Taxonomy" id="210143"/>
    <lineage>
        <taxon>Eukaryota</taxon>
        <taxon>Viridiplantae</taxon>
        <taxon>Streptophyta</taxon>
        <taxon>Embryophyta</taxon>
        <taxon>Tracheophyta</taxon>
        <taxon>Spermatophyta</taxon>
        <taxon>Magnoliopsida</taxon>
        <taxon>eudicotyledons</taxon>
        <taxon>Gunneridae</taxon>
        <taxon>Pentapetalae</taxon>
        <taxon>rosids</taxon>
        <taxon>malvids</taxon>
        <taxon>Malvales</taxon>
        <taxon>Malvaceae</taxon>
        <taxon>Grewioideae</taxon>
        <taxon>Apeibeae</taxon>
        <taxon>Corchorus</taxon>
    </lineage>
</organism>